<evidence type="ECO:0000256" key="7">
    <source>
        <dbReference type="ARBA" id="ARBA00022771"/>
    </source>
</evidence>
<feature type="region of interest" description="Disordered" evidence="12">
    <location>
        <begin position="87"/>
        <end position="128"/>
    </location>
</feature>
<keyword evidence="13" id="KW-0812">Transmembrane</keyword>
<feature type="compositionally biased region" description="Low complexity" evidence="12">
    <location>
        <begin position="203"/>
        <end position="216"/>
    </location>
</feature>
<evidence type="ECO:0000256" key="11">
    <source>
        <dbReference type="PROSITE-ProRule" id="PRU00175"/>
    </source>
</evidence>
<protein>
    <recommendedName>
        <fullName evidence="4">RING-type E3 ubiquitin transferase</fullName>
        <ecNumber evidence="4">2.3.2.27</ecNumber>
    </recommendedName>
</protein>
<evidence type="ECO:0000259" key="14">
    <source>
        <dbReference type="PROSITE" id="PS50089"/>
    </source>
</evidence>
<comment type="pathway">
    <text evidence="3">Protein modification; protein ubiquitination.</text>
</comment>
<dbReference type="GO" id="GO:0008270">
    <property type="term" value="F:zinc ion binding"/>
    <property type="evidence" value="ECO:0007669"/>
    <property type="project" value="UniProtKB-KW"/>
</dbReference>
<dbReference type="InterPro" id="IPR001841">
    <property type="entry name" value="Znf_RING"/>
</dbReference>
<accession>A0A9W8A4M5</accession>
<evidence type="ECO:0000256" key="5">
    <source>
        <dbReference type="ARBA" id="ARBA00022679"/>
    </source>
</evidence>
<dbReference type="EC" id="2.3.2.27" evidence="4"/>
<dbReference type="InterPro" id="IPR027370">
    <property type="entry name" value="Znf-RING_euk"/>
</dbReference>
<evidence type="ECO:0000313" key="15">
    <source>
        <dbReference type="EMBL" id="KAJ1917320.1"/>
    </source>
</evidence>
<feature type="compositionally biased region" description="Basic and acidic residues" evidence="12">
    <location>
        <begin position="1"/>
        <end position="19"/>
    </location>
</feature>
<evidence type="ECO:0000256" key="6">
    <source>
        <dbReference type="ARBA" id="ARBA00022723"/>
    </source>
</evidence>
<evidence type="ECO:0000256" key="12">
    <source>
        <dbReference type="SAM" id="MobiDB-lite"/>
    </source>
</evidence>
<evidence type="ECO:0000256" key="2">
    <source>
        <dbReference type="ARBA" id="ARBA00004308"/>
    </source>
</evidence>
<dbReference type="Proteomes" id="UP001150538">
    <property type="component" value="Unassembled WGS sequence"/>
</dbReference>
<dbReference type="PROSITE" id="PS50089">
    <property type="entry name" value="ZF_RING_2"/>
    <property type="match status" value="1"/>
</dbReference>
<dbReference type="InterPro" id="IPR017907">
    <property type="entry name" value="Znf_RING_CS"/>
</dbReference>
<evidence type="ECO:0000256" key="13">
    <source>
        <dbReference type="SAM" id="Phobius"/>
    </source>
</evidence>
<keyword evidence="16" id="KW-1185">Reference proteome</keyword>
<feature type="compositionally biased region" description="Polar residues" evidence="12">
    <location>
        <begin position="37"/>
        <end position="58"/>
    </location>
</feature>
<keyword evidence="7 11" id="KW-0863">Zinc-finger</keyword>
<comment type="subcellular location">
    <subcellularLocation>
        <location evidence="2">Endomembrane system</location>
    </subcellularLocation>
</comment>
<keyword evidence="8" id="KW-0833">Ubl conjugation pathway</keyword>
<organism evidence="15 16">
    <name type="scientific">Mycoemilia scoparia</name>
    <dbReference type="NCBI Taxonomy" id="417184"/>
    <lineage>
        <taxon>Eukaryota</taxon>
        <taxon>Fungi</taxon>
        <taxon>Fungi incertae sedis</taxon>
        <taxon>Zoopagomycota</taxon>
        <taxon>Kickxellomycotina</taxon>
        <taxon>Kickxellomycetes</taxon>
        <taxon>Kickxellales</taxon>
        <taxon>Kickxellaceae</taxon>
        <taxon>Mycoemilia</taxon>
    </lineage>
</organism>
<dbReference type="SMART" id="SM00184">
    <property type="entry name" value="RING"/>
    <property type="match status" value="1"/>
</dbReference>
<comment type="catalytic activity">
    <reaction evidence="1">
        <text>S-ubiquitinyl-[E2 ubiquitin-conjugating enzyme]-L-cysteine + [acceptor protein]-L-lysine = [E2 ubiquitin-conjugating enzyme]-L-cysteine + N(6)-ubiquitinyl-[acceptor protein]-L-lysine.</text>
        <dbReference type="EC" id="2.3.2.27"/>
    </reaction>
</comment>
<evidence type="ECO:0000256" key="3">
    <source>
        <dbReference type="ARBA" id="ARBA00004906"/>
    </source>
</evidence>
<dbReference type="EMBL" id="JANBPU010000075">
    <property type="protein sequence ID" value="KAJ1917320.1"/>
    <property type="molecule type" value="Genomic_DNA"/>
</dbReference>
<evidence type="ECO:0000313" key="16">
    <source>
        <dbReference type="Proteomes" id="UP001150538"/>
    </source>
</evidence>
<dbReference type="SUPFAM" id="SSF57850">
    <property type="entry name" value="RING/U-box"/>
    <property type="match status" value="1"/>
</dbReference>
<reference evidence="15" key="1">
    <citation type="submission" date="2022-07" db="EMBL/GenBank/DDBJ databases">
        <title>Phylogenomic reconstructions and comparative analyses of Kickxellomycotina fungi.</title>
        <authorList>
            <person name="Reynolds N.K."/>
            <person name="Stajich J.E."/>
            <person name="Barry K."/>
            <person name="Grigoriev I.V."/>
            <person name="Crous P."/>
            <person name="Smith M.E."/>
        </authorList>
    </citation>
    <scope>NUCLEOTIDE SEQUENCE</scope>
    <source>
        <strain evidence="15">NBRC 100468</strain>
    </source>
</reference>
<sequence>MDKTEEPKNNQHEAAEKDVYMTPNASQDKEQFPGITENDTSIENSQYEPGSTNSAIQVVEGSSLNIKANQSTLDNMEGGLRKRKVGVTVSSVEKGDEDEPQVMKSSAKGKERCKDDDVGEPSRTKPDIEDDSDGFSCNICFDATSDPVLTLCGHLYCWTCLAQWLERSLTCPVCKAGCDKEKVIPIYSRGKEETDPRKKVDIPQRPAGQRPPQQPNPNAQFFGFDPFIGANNFHTHFRGGGIAMNFGFGLFPTLMRMSYGFPQTPEQMQQPAGNSTFTSRLFMMIAALTLVSILLF</sequence>
<dbReference type="OrthoDB" id="6270329at2759"/>
<feature type="region of interest" description="Disordered" evidence="12">
    <location>
        <begin position="189"/>
        <end position="216"/>
    </location>
</feature>
<keyword evidence="9" id="KW-0862">Zinc</keyword>
<keyword evidence="10 13" id="KW-0472">Membrane</keyword>
<evidence type="ECO:0000256" key="8">
    <source>
        <dbReference type="ARBA" id="ARBA00022786"/>
    </source>
</evidence>
<evidence type="ECO:0000256" key="4">
    <source>
        <dbReference type="ARBA" id="ARBA00012483"/>
    </source>
</evidence>
<keyword evidence="6" id="KW-0479">Metal-binding</keyword>
<keyword evidence="5" id="KW-0808">Transferase</keyword>
<evidence type="ECO:0000256" key="1">
    <source>
        <dbReference type="ARBA" id="ARBA00000900"/>
    </source>
</evidence>
<keyword evidence="13" id="KW-1133">Transmembrane helix</keyword>
<dbReference type="InterPro" id="IPR013083">
    <property type="entry name" value="Znf_RING/FYVE/PHD"/>
</dbReference>
<dbReference type="Gene3D" id="3.30.40.10">
    <property type="entry name" value="Zinc/RING finger domain, C3HC4 (zinc finger)"/>
    <property type="match status" value="1"/>
</dbReference>
<dbReference type="AlphaFoldDB" id="A0A9W8A4M5"/>
<comment type="caution">
    <text evidence="15">The sequence shown here is derived from an EMBL/GenBank/DDBJ whole genome shotgun (WGS) entry which is preliminary data.</text>
</comment>
<dbReference type="Pfam" id="PF13445">
    <property type="entry name" value="zf-RING_UBOX"/>
    <property type="match status" value="1"/>
</dbReference>
<dbReference type="PROSITE" id="PS00518">
    <property type="entry name" value="ZF_RING_1"/>
    <property type="match status" value="1"/>
</dbReference>
<evidence type="ECO:0000256" key="9">
    <source>
        <dbReference type="ARBA" id="ARBA00022833"/>
    </source>
</evidence>
<dbReference type="PANTHER" id="PTHR12313">
    <property type="entry name" value="E3 UBIQUITIN-PROTEIN LIGASE RNF5-RELATED"/>
    <property type="match status" value="1"/>
</dbReference>
<dbReference type="GO" id="GO:0061630">
    <property type="term" value="F:ubiquitin protein ligase activity"/>
    <property type="evidence" value="ECO:0007669"/>
    <property type="project" value="UniProtKB-EC"/>
</dbReference>
<feature type="compositionally biased region" description="Basic and acidic residues" evidence="12">
    <location>
        <begin position="189"/>
        <end position="202"/>
    </location>
</feature>
<feature type="transmembrane region" description="Helical" evidence="13">
    <location>
        <begin position="277"/>
        <end position="295"/>
    </location>
</feature>
<feature type="domain" description="RING-type" evidence="14">
    <location>
        <begin position="137"/>
        <end position="175"/>
    </location>
</feature>
<feature type="region of interest" description="Disordered" evidence="12">
    <location>
        <begin position="1"/>
        <end position="58"/>
    </location>
</feature>
<proteinExistence type="predicted"/>
<dbReference type="InterPro" id="IPR045103">
    <property type="entry name" value="RNF5/RNF185-like"/>
</dbReference>
<evidence type="ECO:0000256" key="10">
    <source>
        <dbReference type="ARBA" id="ARBA00023136"/>
    </source>
</evidence>
<name>A0A9W8A4M5_9FUNG</name>
<gene>
    <name evidence="15" type="ORF">H4219_003280</name>
</gene>
<dbReference type="GO" id="GO:0006511">
    <property type="term" value="P:ubiquitin-dependent protein catabolic process"/>
    <property type="evidence" value="ECO:0007669"/>
    <property type="project" value="InterPro"/>
</dbReference>
<feature type="compositionally biased region" description="Basic and acidic residues" evidence="12">
    <location>
        <begin position="108"/>
        <end position="127"/>
    </location>
</feature>
<dbReference type="GO" id="GO:0005783">
    <property type="term" value="C:endoplasmic reticulum"/>
    <property type="evidence" value="ECO:0007669"/>
    <property type="project" value="InterPro"/>
</dbReference>